<dbReference type="InterPro" id="IPR010349">
    <property type="entry name" value="Asparaginase_II"/>
</dbReference>
<gene>
    <name evidence="1" type="ORF">GC722_17155</name>
</gene>
<evidence type="ECO:0000313" key="1">
    <source>
        <dbReference type="EMBL" id="MVA77727.1"/>
    </source>
</evidence>
<sequence>MSSDVEVVEVVRNGFVECVHRARVAVTGPDGELLASLGDAEAPLLPRSSNKPLQAVAMVREGLDVEGELLALVSASHSGEAFHRDGVRRILGGCGLDPSELQNVVDFPSDAEAREEWIRQGHRRERIAMNCSGKHAGMLRTCQRNGWSRGDYLDPAHPLQRRTRDVVAELTGEPVAVDAVDGCGAPLLGFSLAGLARAFGRIAAAAGGAERKVADAVRSHPEWTSGTRRDELRFHRAVPGSVGKAGAEAVYAIGLPDGRGVALKIADGSERARAPLMAEVLLALGFDDPGLQALRTSPVLGHGRPVGEVRVVPGALAALAR</sequence>
<dbReference type="PANTHER" id="PTHR42110">
    <property type="entry name" value="L-ASPARAGINASE, PUTATIVE (AFU_ORTHOLOGUE AFUA_3G11890)-RELATED"/>
    <property type="match status" value="1"/>
</dbReference>
<accession>A0A6A9V2C0</accession>
<keyword evidence="2" id="KW-1185">Reference proteome</keyword>
<name>A0A6A9V2C0_9ACTN</name>
<organism evidence="1 2">
    <name type="scientific">Auraticoccus cholistanensis</name>
    <dbReference type="NCBI Taxonomy" id="2656650"/>
    <lineage>
        <taxon>Bacteria</taxon>
        <taxon>Bacillati</taxon>
        <taxon>Actinomycetota</taxon>
        <taxon>Actinomycetes</taxon>
        <taxon>Propionibacteriales</taxon>
        <taxon>Propionibacteriaceae</taxon>
        <taxon>Auraticoccus</taxon>
    </lineage>
</organism>
<dbReference type="Pfam" id="PF06089">
    <property type="entry name" value="Asparaginase_II"/>
    <property type="match status" value="1"/>
</dbReference>
<reference evidence="1 2" key="1">
    <citation type="submission" date="2019-12" db="EMBL/GenBank/DDBJ databases">
        <title>Auraticoccus cholistani sp. nov., an actinomycete isolated from soil of Cholistan desert.</title>
        <authorList>
            <person name="Cheema M.T."/>
        </authorList>
    </citation>
    <scope>NUCLEOTIDE SEQUENCE [LARGE SCALE GENOMIC DNA]</scope>
    <source>
        <strain evidence="1 2">F435</strain>
    </source>
</reference>
<comment type="caution">
    <text evidence="1">The sequence shown here is derived from an EMBL/GenBank/DDBJ whole genome shotgun (WGS) entry which is preliminary data.</text>
</comment>
<dbReference type="Proteomes" id="UP000435304">
    <property type="component" value="Unassembled WGS sequence"/>
</dbReference>
<protein>
    <submittedName>
        <fullName evidence="1">Asparaginase</fullName>
    </submittedName>
</protein>
<evidence type="ECO:0000313" key="2">
    <source>
        <dbReference type="Proteomes" id="UP000435304"/>
    </source>
</evidence>
<proteinExistence type="predicted"/>
<dbReference type="EMBL" id="WPCU01000010">
    <property type="protein sequence ID" value="MVA77727.1"/>
    <property type="molecule type" value="Genomic_DNA"/>
</dbReference>
<dbReference type="RefSeq" id="WP_331715014.1">
    <property type="nucleotide sequence ID" value="NZ_WPCU01000010.1"/>
</dbReference>
<dbReference type="AlphaFoldDB" id="A0A6A9V2C0"/>
<dbReference type="PANTHER" id="PTHR42110:SF1">
    <property type="entry name" value="L-ASPARAGINASE, PUTATIVE (AFU_ORTHOLOGUE AFUA_3G11890)-RELATED"/>
    <property type="match status" value="1"/>
</dbReference>